<dbReference type="Pfam" id="PF14054">
    <property type="entry name" value="DUF4249"/>
    <property type="match status" value="1"/>
</dbReference>
<gene>
    <name evidence="1" type="ORF">ACFFUR_10150</name>
</gene>
<dbReference type="InterPro" id="IPR025345">
    <property type="entry name" value="DUF4249"/>
</dbReference>
<dbReference type="Proteomes" id="UP001589654">
    <property type="component" value="Unassembled WGS sequence"/>
</dbReference>
<organism evidence="1 2">
    <name type="scientific">Echinicola jeungdonensis</name>
    <dbReference type="NCBI Taxonomy" id="709343"/>
    <lineage>
        <taxon>Bacteria</taxon>
        <taxon>Pseudomonadati</taxon>
        <taxon>Bacteroidota</taxon>
        <taxon>Cytophagia</taxon>
        <taxon>Cytophagales</taxon>
        <taxon>Cyclobacteriaceae</taxon>
        <taxon>Echinicola</taxon>
    </lineage>
</organism>
<comment type="caution">
    <text evidence="1">The sequence shown here is derived from an EMBL/GenBank/DDBJ whole genome shotgun (WGS) entry which is preliminary data.</text>
</comment>
<proteinExistence type="predicted"/>
<name>A0ABV5J7J7_9BACT</name>
<evidence type="ECO:0000313" key="2">
    <source>
        <dbReference type="Proteomes" id="UP001589654"/>
    </source>
</evidence>
<accession>A0ABV5J7J7</accession>
<sequence>MKKLFLILTSIWSLLSCQEEVHLELEKADPMPVIEANWTNREAYNNVKISYSSDYYDSSSYELYKDAEVFIMDDENGQKIPFQFNEKNGSYLPIDIKKGEIGHKYTLNVQMEGHKYKSSGIMLAPPVLDSVTYTYKEERALRPAGYYLKIYGKIPFESNNFYRVFAFSNPFSQVTKPNFLLFDDTFGTSLLDNGFEIENIPFQEGETAYLGLFRLNRDVYTYMSELLTMVINDGGLFSPPPQNPTSNIELLVGKKEALGYFLVSPLITEKVEIEAETD</sequence>
<dbReference type="EMBL" id="JBHMEW010000058">
    <property type="protein sequence ID" value="MFB9212170.1"/>
    <property type="molecule type" value="Genomic_DNA"/>
</dbReference>
<evidence type="ECO:0000313" key="1">
    <source>
        <dbReference type="EMBL" id="MFB9212170.1"/>
    </source>
</evidence>
<protein>
    <submittedName>
        <fullName evidence="1">DUF4249 family protein</fullName>
    </submittedName>
</protein>
<dbReference type="RefSeq" id="WP_290249584.1">
    <property type="nucleotide sequence ID" value="NZ_JAUFQT010000002.1"/>
</dbReference>
<dbReference type="PROSITE" id="PS51257">
    <property type="entry name" value="PROKAR_LIPOPROTEIN"/>
    <property type="match status" value="1"/>
</dbReference>
<keyword evidence="2" id="KW-1185">Reference proteome</keyword>
<reference evidence="1 2" key="1">
    <citation type="submission" date="2024-09" db="EMBL/GenBank/DDBJ databases">
        <authorList>
            <person name="Sun Q."/>
            <person name="Mori K."/>
        </authorList>
    </citation>
    <scope>NUCLEOTIDE SEQUENCE [LARGE SCALE GENOMIC DNA]</scope>
    <source>
        <strain evidence="1 2">CECT 7682</strain>
    </source>
</reference>